<keyword evidence="1" id="KW-0472">Membrane</keyword>
<gene>
    <name evidence="2" type="ORF">DA803_01520</name>
</gene>
<evidence type="ECO:0008006" key="4">
    <source>
        <dbReference type="Google" id="ProtNLM"/>
    </source>
</evidence>
<sequence>MDGIYIIGIILGLFLFIGFVIIMFIIGFFIHKGNLSKSKKNQKFEEEIGVEILKTLNENFNTKWVKPSLYKNLKTKEKFQLGNILISPGSVVLFKANYIEDGHIDGDALQREWHIKGSKRDYIFPNATIELGEDMEKLAAILPPNTPIIGIMVFYKETTPLIVNLKPYMSYVTIDNLDYEMNKIIKNLPAILDSKDIENIVNLLIECKQ</sequence>
<evidence type="ECO:0000313" key="2">
    <source>
        <dbReference type="EMBL" id="AXE60764.1"/>
    </source>
</evidence>
<protein>
    <recommendedName>
        <fullName evidence="4">NERD domain-containing protein</fullName>
    </recommendedName>
</protein>
<keyword evidence="1" id="KW-1133">Transmembrane helix</keyword>
<dbReference type="Proteomes" id="UP000252477">
    <property type="component" value="Chromosome"/>
</dbReference>
<dbReference type="KEGG" id="mpho:DA803_01520"/>
<feature type="transmembrane region" description="Helical" evidence="1">
    <location>
        <begin position="6"/>
        <end position="30"/>
    </location>
</feature>
<dbReference type="AlphaFoldDB" id="A0A2Z5IQJ8"/>
<dbReference type="EMBL" id="CP029295">
    <property type="protein sequence ID" value="AXE60764.1"/>
    <property type="molecule type" value="Genomic_DNA"/>
</dbReference>
<keyword evidence="1" id="KW-0812">Transmembrane</keyword>
<evidence type="ECO:0000256" key="1">
    <source>
        <dbReference type="SAM" id="Phobius"/>
    </source>
</evidence>
<accession>A0A2Z5IQJ8</accession>
<evidence type="ECO:0000313" key="3">
    <source>
        <dbReference type="Proteomes" id="UP000252477"/>
    </source>
</evidence>
<name>A0A2Z5IQJ8_9BACT</name>
<organism evidence="2 3">
    <name type="scientific">[Mycoplasma] phocae</name>
    <dbReference type="NCBI Taxonomy" id="142651"/>
    <lineage>
        <taxon>Bacteria</taxon>
        <taxon>Bacillati</taxon>
        <taxon>Mycoplasmatota</taxon>
        <taxon>Mycoplasmoidales</taxon>
        <taxon>Metamycoplasmataceae</taxon>
        <taxon>Metamycoplasma</taxon>
    </lineage>
</organism>
<reference evidence="2 3" key="1">
    <citation type="submission" date="2018-05" db="EMBL/GenBank/DDBJ databases">
        <title>Annotation of the Mycoplasma phocidae genome.</title>
        <authorList>
            <person name="Brown D.R."/>
            <person name="Kutish G.F."/>
            <person name="Frasca S.Jr."/>
        </authorList>
    </citation>
    <scope>NUCLEOTIDE SEQUENCE [LARGE SCALE GENOMIC DNA]</scope>
    <source>
        <strain evidence="2 3">105</strain>
    </source>
</reference>
<keyword evidence="3" id="KW-1185">Reference proteome</keyword>
<proteinExistence type="predicted"/>